<dbReference type="Proteomes" id="UP000326979">
    <property type="component" value="Unassembled WGS sequence"/>
</dbReference>
<dbReference type="InterPro" id="IPR041129">
    <property type="entry name" value="CdiI_2"/>
</dbReference>
<organism evidence="2 3">
    <name type="scientific">Streptomyces phyllanthi</name>
    <dbReference type="NCBI Taxonomy" id="1803180"/>
    <lineage>
        <taxon>Bacteria</taxon>
        <taxon>Bacillati</taxon>
        <taxon>Actinomycetota</taxon>
        <taxon>Actinomycetes</taxon>
        <taxon>Kitasatosporales</taxon>
        <taxon>Streptomycetaceae</taxon>
        <taxon>Streptomyces</taxon>
    </lineage>
</organism>
<feature type="domain" description="CdiI immunity protein" evidence="1">
    <location>
        <begin position="126"/>
        <end position="215"/>
    </location>
</feature>
<name>A0A5N8W512_9ACTN</name>
<sequence length="231" mass="25680">MPLSPLEHDRRYGELDQVIRAYAGQPADDTPDKPSHALTAYLRHTWHTRPSALAVAEQQLRAYAENPPGRLRLRLGEFYAVPDVGLPESDVQQWLFCLADHLKHSIEEGEVPPPAAPATHWEWHARFPELGQFLGGWFSQDMPDEFDDHDAAVDDYRASTDPQLVARAVGELHELLALDLDESDYALAVAELGMEVDPPTPYAPSGWLALAADRLTRPRAEYGPPPHGAGE</sequence>
<protein>
    <recommendedName>
        <fullName evidence="1">CdiI immunity protein domain-containing protein</fullName>
    </recommendedName>
</protein>
<dbReference type="Pfam" id="PF18593">
    <property type="entry name" value="CdiI_2"/>
    <property type="match status" value="1"/>
</dbReference>
<evidence type="ECO:0000313" key="3">
    <source>
        <dbReference type="Proteomes" id="UP000326979"/>
    </source>
</evidence>
<accession>A0A5N8W512</accession>
<dbReference type="EMBL" id="VJZE01000162">
    <property type="protein sequence ID" value="MPY42573.1"/>
    <property type="molecule type" value="Genomic_DNA"/>
</dbReference>
<dbReference type="AlphaFoldDB" id="A0A5N8W512"/>
<evidence type="ECO:0000313" key="2">
    <source>
        <dbReference type="EMBL" id="MPY42573.1"/>
    </source>
</evidence>
<comment type="caution">
    <text evidence="2">The sequence shown here is derived from an EMBL/GenBank/DDBJ whole genome shotgun (WGS) entry which is preliminary data.</text>
</comment>
<evidence type="ECO:0000259" key="1">
    <source>
        <dbReference type="Pfam" id="PF18593"/>
    </source>
</evidence>
<proteinExistence type="predicted"/>
<gene>
    <name evidence="2" type="ORF">FNH04_22510</name>
</gene>
<dbReference type="RefSeq" id="WP_322723543.1">
    <property type="nucleotide sequence ID" value="NZ_BAABEQ010000023.1"/>
</dbReference>
<keyword evidence="3" id="KW-1185">Reference proteome</keyword>
<reference evidence="2 3" key="1">
    <citation type="submission" date="2019-07" db="EMBL/GenBank/DDBJ databases">
        <title>New species of Amycolatopsis and Streptomyces.</title>
        <authorList>
            <person name="Duangmal K."/>
            <person name="Teo W.F.A."/>
            <person name="Lipun K."/>
        </authorList>
    </citation>
    <scope>NUCLEOTIDE SEQUENCE [LARGE SCALE GENOMIC DNA]</scope>
    <source>
        <strain evidence="2 3">TISTR 2346</strain>
    </source>
</reference>